<comment type="similarity">
    <text evidence="1">Belongs to the cytochrome P450 family.</text>
</comment>
<dbReference type="InterPro" id="IPR036396">
    <property type="entry name" value="Cyt_P450_sf"/>
</dbReference>
<dbReference type="SUPFAM" id="SSF48264">
    <property type="entry name" value="Cytochrome P450"/>
    <property type="match status" value="1"/>
</dbReference>
<evidence type="ECO:0000256" key="1">
    <source>
        <dbReference type="ARBA" id="ARBA00010617"/>
    </source>
</evidence>
<evidence type="ECO:0000313" key="8">
    <source>
        <dbReference type="EMBL" id="KAK2603632.1"/>
    </source>
</evidence>
<dbReference type="InterPro" id="IPR002401">
    <property type="entry name" value="Cyt_P450_E_grp-I"/>
</dbReference>
<dbReference type="Proteomes" id="UP001251528">
    <property type="component" value="Unassembled WGS sequence"/>
</dbReference>
<keyword evidence="3" id="KW-0560">Oxidoreductase</keyword>
<feature type="binding site" description="axial binding residue" evidence="6">
    <location>
        <position position="439"/>
    </location>
    <ligand>
        <name>heme</name>
        <dbReference type="ChEBI" id="CHEBI:30413"/>
    </ligand>
    <ligandPart>
        <name>Fe</name>
        <dbReference type="ChEBI" id="CHEBI:18248"/>
    </ligandPart>
</feature>
<dbReference type="GO" id="GO:0020037">
    <property type="term" value="F:heme binding"/>
    <property type="evidence" value="ECO:0007669"/>
    <property type="project" value="InterPro"/>
</dbReference>
<comment type="caution">
    <text evidence="8">The sequence shown here is derived from an EMBL/GenBank/DDBJ whole genome shotgun (WGS) entry which is preliminary data.</text>
</comment>
<dbReference type="InterPro" id="IPR001128">
    <property type="entry name" value="Cyt_P450"/>
</dbReference>
<dbReference type="Gene3D" id="1.10.630.10">
    <property type="entry name" value="Cytochrome P450"/>
    <property type="match status" value="1"/>
</dbReference>
<accession>A0AAJ0CUR1</accession>
<dbReference type="CDD" id="cd11065">
    <property type="entry name" value="CYP64-like"/>
    <property type="match status" value="1"/>
</dbReference>
<dbReference type="PRINTS" id="PR00463">
    <property type="entry name" value="EP450I"/>
</dbReference>
<name>A0AAJ0CUR1_9HYPO</name>
<gene>
    <name evidence="8" type="ORF">QQS21_004213</name>
</gene>
<evidence type="ECO:0000256" key="6">
    <source>
        <dbReference type="PIRSR" id="PIRSR602401-1"/>
    </source>
</evidence>
<evidence type="ECO:0000256" key="2">
    <source>
        <dbReference type="ARBA" id="ARBA00022723"/>
    </source>
</evidence>
<organism evidence="8 9">
    <name type="scientific">Conoideocrella luteorostrata</name>
    <dbReference type="NCBI Taxonomy" id="1105319"/>
    <lineage>
        <taxon>Eukaryota</taxon>
        <taxon>Fungi</taxon>
        <taxon>Dikarya</taxon>
        <taxon>Ascomycota</taxon>
        <taxon>Pezizomycotina</taxon>
        <taxon>Sordariomycetes</taxon>
        <taxon>Hypocreomycetidae</taxon>
        <taxon>Hypocreales</taxon>
        <taxon>Clavicipitaceae</taxon>
        <taxon>Conoideocrella</taxon>
    </lineage>
</organism>
<evidence type="ECO:0000256" key="4">
    <source>
        <dbReference type="ARBA" id="ARBA00023004"/>
    </source>
</evidence>
<comment type="cofactor">
    <cofactor evidence="6">
        <name>heme</name>
        <dbReference type="ChEBI" id="CHEBI:30413"/>
    </cofactor>
</comment>
<dbReference type="GO" id="GO:0005506">
    <property type="term" value="F:iron ion binding"/>
    <property type="evidence" value="ECO:0007669"/>
    <property type="project" value="InterPro"/>
</dbReference>
<dbReference type="Pfam" id="PF00067">
    <property type="entry name" value="p450"/>
    <property type="match status" value="1"/>
</dbReference>
<dbReference type="PANTHER" id="PTHR46300:SF2">
    <property type="entry name" value="CYTOCHROME P450 MONOOXYGENASE ALNH-RELATED"/>
    <property type="match status" value="1"/>
</dbReference>
<keyword evidence="5" id="KW-0503">Monooxygenase</keyword>
<evidence type="ECO:0008006" key="10">
    <source>
        <dbReference type="Google" id="ProtNLM"/>
    </source>
</evidence>
<dbReference type="GO" id="GO:0004497">
    <property type="term" value="F:monooxygenase activity"/>
    <property type="evidence" value="ECO:0007669"/>
    <property type="project" value="UniProtKB-KW"/>
</dbReference>
<protein>
    <recommendedName>
        <fullName evidence="10">Cytochrome P450</fullName>
    </recommendedName>
</protein>
<feature type="chain" id="PRO_5042514578" description="Cytochrome P450" evidence="7">
    <location>
        <begin position="20"/>
        <end position="546"/>
    </location>
</feature>
<keyword evidence="6" id="KW-0349">Heme</keyword>
<sequence length="546" mass="61990">MSNAWIGFGLFTLILLGWRLNEIGRRPRNYPPGPPTLPLIGNLHQMPKTNAHLQFQKWAKEYGPVYSLMLGSKVAIVLSSDVAVKDLLDKRSAIYSGRPELYMGQEIMSGNLRPLFMGNNSIWRMVRKLAHGLLNITVARSYVPYQDLESKVLLMDLLKSPNDFINHVRRYTTSLTTQMTFGYRTPTSDDKNLLEMFQNFEELSKLTGSQSAAILDLFPVFRLLPDIVLPTRKKGRQYHEREKRLFMTHFLNARKQLQSGNSKPCCCVDLLRAQKELEFSDDLACYLSGSLLQAGAETTAAILIGFFQAMIVFPEVAKNAQVEIDRVCGDRLPNLNDVPDLPYIRACIKESLRWMPATALGVPHAVTQDDFYMGYHIPKDAGVILNVWAIHNDSQRHPSPRQYNPDRWVDDGQTSIEAAVNPDPTKRDHFVFGAGRRLCQGMHIADRSLFLAISRTVWAFDFNNAIDESSGRNIVPDVHNLESGMFLCPAPFAANIVPRSASRAKNIMKEWESMIPLLDEKMQWKTVPDGLKWRDYETLDGDQSKK</sequence>
<keyword evidence="2 6" id="KW-0479">Metal-binding</keyword>
<evidence type="ECO:0000256" key="7">
    <source>
        <dbReference type="SAM" id="SignalP"/>
    </source>
</evidence>
<dbReference type="InterPro" id="IPR050364">
    <property type="entry name" value="Cytochrome_P450_fung"/>
</dbReference>
<reference evidence="8" key="1">
    <citation type="submission" date="2023-06" db="EMBL/GenBank/DDBJ databases">
        <title>Conoideocrella luteorostrata (Hypocreales: Clavicipitaceae), a potential biocontrol fungus for elongate hemlock scale in United States Christmas tree production areas.</title>
        <authorList>
            <person name="Barrett H."/>
            <person name="Lovett B."/>
            <person name="Macias A.M."/>
            <person name="Stajich J.E."/>
            <person name="Kasson M.T."/>
        </authorList>
    </citation>
    <scope>NUCLEOTIDE SEQUENCE</scope>
    <source>
        <strain evidence="8">ARSEF 14590</strain>
    </source>
</reference>
<proteinExistence type="inferred from homology"/>
<keyword evidence="7" id="KW-0732">Signal</keyword>
<evidence type="ECO:0000256" key="5">
    <source>
        <dbReference type="ARBA" id="ARBA00023033"/>
    </source>
</evidence>
<feature type="signal peptide" evidence="7">
    <location>
        <begin position="1"/>
        <end position="19"/>
    </location>
</feature>
<dbReference type="PANTHER" id="PTHR46300">
    <property type="entry name" value="P450, PUTATIVE (EUROFUNG)-RELATED-RELATED"/>
    <property type="match status" value="1"/>
</dbReference>
<keyword evidence="9" id="KW-1185">Reference proteome</keyword>
<evidence type="ECO:0000313" key="9">
    <source>
        <dbReference type="Proteomes" id="UP001251528"/>
    </source>
</evidence>
<dbReference type="AlphaFoldDB" id="A0AAJ0CUR1"/>
<dbReference type="PRINTS" id="PR00385">
    <property type="entry name" value="P450"/>
</dbReference>
<keyword evidence="4 6" id="KW-0408">Iron</keyword>
<evidence type="ECO:0000256" key="3">
    <source>
        <dbReference type="ARBA" id="ARBA00023002"/>
    </source>
</evidence>
<dbReference type="EMBL" id="JASWJB010000060">
    <property type="protein sequence ID" value="KAK2603632.1"/>
    <property type="molecule type" value="Genomic_DNA"/>
</dbReference>
<dbReference type="GO" id="GO:0016705">
    <property type="term" value="F:oxidoreductase activity, acting on paired donors, with incorporation or reduction of molecular oxygen"/>
    <property type="evidence" value="ECO:0007669"/>
    <property type="project" value="InterPro"/>
</dbReference>